<reference evidence="2 3" key="1">
    <citation type="submission" date="2019-10" db="EMBL/GenBank/DDBJ databases">
        <title>Draft Genome Sequence of Cytophagaceae sp. SJW1-29.</title>
        <authorList>
            <person name="Choi A."/>
        </authorList>
    </citation>
    <scope>NUCLEOTIDE SEQUENCE [LARGE SCALE GENOMIC DNA]</scope>
    <source>
        <strain evidence="2 3">SJW1-29</strain>
    </source>
</reference>
<evidence type="ECO:0000256" key="1">
    <source>
        <dbReference type="SAM" id="SignalP"/>
    </source>
</evidence>
<evidence type="ECO:0000313" key="2">
    <source>
        <dbReference type="EMBL" id="MPR34095.1"/>
    </source>
</evidence>
<accession>A0A7C9BJ56</accession>
<proteinExistence type="predicted"/>
<comment type="caution">
    <text evidence="2">The sequence shown here is derived from an EMBL/GenBank/DDBJ whole genome shotgun (WGS) entry which is preliminary data.</text>
</comment>
<dbReference type="RefSeq" id="WP_152760026.1">
    <property type="nucleotide sequence ID" value="NZ_WHLY01000002.1"/>
</dbReference>
<feature type="signal peptide" evidence="1">
    <location>
        <begin position="1"/>
        <end position="21"/>
    </location>
</feature>
<dbReference type="EMBL" id="WHLY01000002">
    <property type="protein sequence ID" value="MPR34095.1"/>
    <property type="molecule type" value="Genomic_DNA"/>
</dbReference>
<feature type="chain" id="PRO_5028838466" description="Phosphatase PAP2 family protein" evidence="1">
    <location>
        <begin position="22"/>
        <end position="177"/>
    </location>
</feature>
<gene>
    <name evidence="2" type="ORF">GBK04_12130</name>
</gene>
<name>A0A7C9BJ56_9BACT</name>
<dbReference type="Proteomes" id="UP000479293">
    <property type="component" value="Unassembled WGS sequence"/>
</dbReference>
<sequence>MKKRFSTFFLLVWSCTFSVQSQPGGAGLDSVGHAPTLESFRVKPFIIPAALATSGLLVQGKISRQLQQRVVMHHPDFRTHADDYLLFAPAALSLGLGAAGVKGKHPFGEQVLLAVISGLAQGGVTYILKGISKYPRPDGTTNDAFPSGHTSSAFASATLLHEEYGYRSVWYSVGGMG</sequence>
<dbReference type="SUPFAM" id="SSF48317">
    <property type="entry name" value="Acid phosphatase/Vanadium-dependent haloperoxidase"/>
    <property type="match status" value="1"/>
</dbReference>
<evidence type="ECO:0000313" key="3">
    <source>
        <dbReference type="Proteomes" id="UP000479293"/>
    </source>
</evidence>
<dbReference type="InterPro" id="IPR036938">
    <property type="entry name" value="PAP2/HPO_sf"/>
</dbReference>
<keyword evidence="3" id="KW-1185">Reference proteome</keyword>
<evidence type="ECO:0008006" key="4">
    <source>
        <dbReference type="Google" id="ProtNLM"/>
    </source>
</evidence>
<protein>
    <recommendedName>
        <fullName evidence="4">Phosphatase PAP2 family protein</fullName>
    </recommendedName>
</protein>
<keyword evidence="1" id="KW-0732">Signal</keyword>
<dbReference type="AlphaFoldDB" id="A0A7C9BJ56"/>
<organism evidence="2 3">
    <name type="scientific">Salmonirosea aquatica</name>
    <dbReference type="NCBI Taxonomy" id="2654236"/>
    <lineage>
        <taxon>Bacteria</taxon>
        <taxon>Pseudomonadati</taxon>
        <taxon>Bacteroidota</taxon>
        <taxon>Cytophagia</taxon>
        <taxon>Cytophagales</taxon>
        <taxon>Spirosomataceae</taxon>
        <taxon>Salmonirosea</taxon>
    </lineage>
</organism>